<protein>
    <recommendedName>
        <fullName evidence="4">Di-and tricarboxylate transporter</fullName>
    </recommendedName>
</protein>
<keyword evidence="1" id="KW-0812">Transmembrane</keyword>
<dbReference type="EMBL" id="CP121671">
    <property type="protein sequence ID" value="WFT75595.1"/>
    <property type="molecule type" value="Genomic_DNA"/>
</dbReference>
<evidence type="ECO:0000313" key="2">
    <source>
        <dbReference type="EMBL" id="WFT75595.1"/>
    </source>
</evidence>
<gene>
    <name evidence="2" type="ORF">P9989_04170</name>
</gene>
<keyword evidence="1" id="KW-1133">Transmembrane helix</keyword>
<keyword evidence="1" id="KW-0472">Membrane</keyword>
<evidence type="ECO:0000313" key="3">
    <source>
        <dbReference type="Proteomes" id="UP001221597"/>
    </source>
</evidence>
<evidence type="ECO:0000256" key="1">
    <source>
        <dbReference type="SAM" id="Phobius"/>
    </source>
</evidence>
<feature type="transmembrane region" description="Helical" evidence="1">
    <location>
        <begin position="276"/>
        <end position="297"/>
    </location>
</feature>
<feature type="transmembrane region" description="Helical" evidence="1">
    <location>
        <begin position="322"/>
        <end position="339"/>
    </location>
</feature>
<feature type="transmembrane region" description="Helical" evidence="1">
    <location>
        <begin position="359"/>
        <end position="384"/>
    </location>
</feature>
<keyword evidence="3" id="KW-1185">Reference proteome</keyword>
<feature type="transmembrane region" description="Helical" evidence="1">
    <location>
        <begin position="193"/>
        <end position="215"/>
    </location>
</feature>
<feature type="transmembrane region" description="Helical" evidence="1">
    <location>
        <begin position="46"/>
        <end position="67"/>
    </location>
</feature>
<dbReference type="Proteomes" id="UP001221597">
    <property type="component" value="Chromosome"/>
</dbReference>
<feature type="transmembrane region" description="Helical" evidence="1">
    <location>
        <begin position="165"/>
        <end position="187"/>
    </location>
</feature>
<organism evidence="2 3">
    <name type="scientific">Halobacillus naozhouensis</name>
    <dbReference type="NCBI Taxonomy" id="554880"/>
    <lineage>
        <taxon>Bacteria</taxon>
        <taxon>Bacillati</taxon>
        <taxon>Bacillota</taxon>
        <taxon>Bacilli</taxon>
        <taxon>Bacillales</taxon>
        <taxon>Bacillaceae</taxon>
        <taxon>Halobacillus</taxon>
    </lineage>
</organism>
<feature type="transmembrane region" description="Helical" evidence="1">
    <location>
        <begin position="439"/>
        <end position="461"/>
    </location>
</feature>
<proteinExistence type="predicted"/>
<evidence type="ECO:0008006" key="4">
    <source>
        <dbReference type="Google" id="ProtNLM"/>
    </source>
</evidence>
<dbReference type="RefSeq" id="WP_283077561.1">
    <property type="nucleotide sequence ID" value="NZ_CP121671.1"/>
</dbReference>
<feature type="transmembrane region" description="Helical" evidence="1">
    <location>
        <begin position="396"/>
        <end position="419"/>
    </location>
</feature>
<reference evidence="2 3" key="1">
    <citation type="submission" date="2023-04" db="EMBL/GenBank/DDBJ databases">
        <title>Genome sequence of Halobacillus naozhouensis KACC 21980.</title>
        <authorList>
            <person name="Kim S."/>
            <person name="Heo J."/>
            <person name="Kwon S.-W."/>
        </authorList>
    </citation>
    <scope>NUCLEOTIDE SEQUENCE [LARGE SCALE GENOMIC DNA]</scope>
    <source>
        <strain evidence="2 3">KCTC 13234</strain>
    </source>
</reference>
<feature type="transmembrane region" description="Helical" evidence="1">
    <location>
        <begin position="79"/>
        <end position="99"/>
    </location>
</feature>
<name>A0ABY8IZU6_9BACI</name>
<sequence>MLKYLYGLSIFFYLITVVFPTVNAASLLSLTCFLIILLTIFKVSRFVKVMGGFFLLIGTFMLIDSGAGWKDFLFSFGPMMNLLTLFAMVPILALPIKIGKYEVRIRSLIKQKVKSSSQLYSMTSGISYFFSIFLNLATLPMTYYSIRPATDIFSLQDKERFMSRAITHGFAMPLMWAPVTPIVGIVIEMTGVSWASMLPYVLPLSIAGLLLDWMLGKSNAKKQAKQNLGFKSENDEIAAASEASEESVHSGRLYHILIAIIIFNLLVSVFETQFSFSFLILVALLVIPFTLLWSLCIRKTKAFGIGLKEHFQTHLPKMKDQFFIFLSAGFFISSIQFSGTDHVLNQWISAIKDIIGIEVFLIVLLFIPLALAFTGLHPAVGLALMAEALDPQGLGISPYILTTSMLAGSVAAFLMGPYNATIGVMSNIVKVTSFRISKWNVSFTLLFLGFCISYLIFLEILI</sequence>
<accession>A0ABY8IZU6</accession>
<feature type="transmembrane region" description="Helical" evidence="1">
    <location>
        <begin position="253"/>
        <end position="270"/>
    </location>
</feature>
<feature type="transmembrane region" description="Helical" evidence="1">
    <location>
        <begin position="119"/>
        <end position="144"/>
    </location>
</feature>
<feature type="transmembrane region" description="Helical" evidence="1">
    <location>
        <begin position="12"/>
        <end position="40"/>
    </location>
</feature>